<feature type="signal peptide" evidence="1">
    <location>
        <begin position="1"/>
        <end position="25"/>
    </location>
</feature>
<keyword evidence="1" id="KW-0732">Signal</keyword>
<proteinExistence type="predicted"/>
<organism evidence="2 3">
    <name type="scientific">Allacma fusca</name>
    <dbReference type="NCBI Taxonomy" id="39272"/>
    <lineage>
        <taxon>Eukaryota</taxon>
        <taxon>Metazoa</taxon>
        <taxon>Ecdysozoa</taxon>
        <taxon>Arthropoda</taxon>
        <taxon>Hexapoda</taxon>
        <taxon>Collembola</taxon>
        <taxon>Symphypleona</taxon>
        <taxon>Sminthuridae</taxon>
        <taxon>Allacma</taxon>
    </lineage>
</organism>
<dbReference type="AlphaFoldDB" id="A0A8J2KR82"/>
<feature type="chain" id="PRO_5035269379" evidence="1">
    <location>
        <begin position="26"/>
        <end position="191"/>
    </location>
</feature>
<sequence length="191" mass="22269">MTDMKSWPILTGALLLLILYPRSHSQYMSREFMHPDDKLPRLLDKAIFLSQSELNIEWKKGLSKFQKQYGELILDLELCEAVRLDLKRRVESYPENTTGALRKVFYLYANFTAPVLDSDGKEIAARHYCCAKQLRDDLYLFIMCGRSESEFKMKFYTPWKYVLTEQSKTVPKTDSGTKHPKTFEIGPVIPL</sequence>
<comment type="caution">
    <text evidence="2">The sequence shown here is derived from an EMBL/GenBank/DDBJ whole genome shotgun (WGS) entry which is preliminary data.</text>
</comment>
<reference evidence="2" key="1">
    <citation type="submission" date="2021-06" db="EMBL/GenBank/DDBJ databases">
        <authorList>
            <person name="Hodson N. C."/>
            <person name="Mongue J. A."/>
            <person name="Jaron S. K."/>
        </authorList>
    </citation>
    <scope>NUCLEOTIDE SEQUENCE</scope>
</reference>
<gene>
    <name evidence="2" type="ORF">AFUS01_LOCUS19270</name>
</gene>
<dbReference type="EMBL" id="CAJVCH010197502">
    <property type="protein sequence ID" value="CAG7730645.1"/>
    <property type="molecule type" value="Genomic_DNA"/>
</dbReference>
<accession>A0A8J2KR82</accession>
<protein>
    <submittedName>
        <fullName evidence="2">Uncharacterized protein</fullName>
    </submittedName>
</protein>
<dbReference type="Proteomes" id="UP000708208">
    <property type="component" value="Unassembled WGS sequence"/>
</dbReference>
<evidence type="ECO:0000313" key="3">
    <source>
        <dbReference type="Proteomes" id="UP000708208"/>
    </source>
</evidence>
<evidence type="ECO:0000256" key="1">
    <source>
        <dbReference type="SAM" id="SignalP"/>
    </source>
</evidence>
<keyword evidence="3" id="KW-1185">Reference proteome</keyword>
<evidence type="ECO:0000313" key="2">
    <source>
        <dbReference type="EMBL" id="CAG7730645.1"/>
    </source>
</evidence>
<name>A0A8J2KR82_9HEXA</name>